<reference evidence="1 2" key="1">
    <citation type="submission" date="2020-07" db="EMBL/GenBank/DDBJ databases">
        <title>Sequencing the genomes of 1000 actinobacteria strains.</title>
        <authorList>
            <person name="Klenk H.-P."/>
        </authorList>
    </citation>
    <scope>NUCLEOTIDE SEQUENCE [LARGE SCALE GENOMIC DNA]</scope>
    <source>
        <strain evidence="1 2">DSM 22185</strain>
    </source>
</reference>
<proteinExistence type="predicted"/>
<evidence type="ECO:0008006" key="3">
    <source>
        <dbReference type="Google" id="ProtNLM"/>
    </source>
</evidence>
<gene>
    <name evidence="1" type="ORF">BKA02_001606</name>
</gene>
<dbReference type="Proteomes" id="UP000552045">
    <property type="component" value="Unassembled WGS sequence"/>
</dbReference>
<comment type="caution">
    <text evidence="1">The sequence shown here is derived from an EMBL/GenBank/DDBJ whole genome shotgun (WGS) entry which is preliminary data.</text>
</comment>
<keyword evidence="2" id="KW-1185">Reference proteome</keyword>
<dbReference type="RefSeq" id="WP_179432950.1">
    <property type="nucleotide sequence ID" value="NZ_BAABLC010000001.1"/>
</dbReference>
<organism evidence="1 2">
    <name type="scientific">Microbacterium pseudoresistens</name>
    <dbReference type="NCBI Taxonomy" id="640634"/>
    <lineage>
        <taxon>Bacteria</taxon>
        <taxon>Bacillati</taxon>
        <taxon>Actinomycetota</taxon>
        <taxon>Actinomycetes</taxon>
        <taxon>Micrococcales</taxon>
        <taxon>Microbacteriaceae</taxon>
        <taxon>Microbacterium</taxon>
    </lineage>
</organism>
<dbReference type="EMBL" id="JACCBH010000001">
    <property type="protein sequence ID" value="NYD54551.1"/>
    <property type="molecule type" value="Genomic_DNA"/>
</dbReference>
<evidence type="ECO:0000313" key="1">
    <source>
        <dbReference type="EMBL" id="NYD54551.1"/>
    </source>
</evidence>
<sequence>MLNLLSDRASLLSPAPLMTTEEARMLGIVVPSAEWVRVRRGVYAARGACDSLPPWMRYALRVHAYLRAHPDAILCLESAAVIHGLPLFGEPRDIHVYDPVRTASRRRGDVAVHTGAMPREVVAVEGIRVTAVLDTVVDLARLLPPAQALALVDTAIAPAQGGPLLLRDLRDRSESQPGSRGRRRMPWLWRRADPASESPAESVSRAVIEWCGFESPASQREFRYEDARDRVDFFFPSCRAIAEVDGWQKYGDDERTRSRRFREEKQREDRLRRHGHPFARWSLSDAWRVEPLAQALRVARVPLVARPQTAMLATLHGSPREKPRSA</sequence>
<dbReference type="AlphaFoldDB" id="A0A7Y9EVE7"/>
<evidence type="ECO:0000313" key="2">
    <source>
        <dbReference type="Proteomes" id="UP000552045"/>
    </source>
</evidence>
<protein>
    <recommendedName>
        <fullName evidence="3">Transcriptional regulator, AbiEi antitoxin, Type IV TA system</fullName>
    </recommendedName>
</protein>
<accession>A0A7Y9EVE7</accession>
<name>A0A7Y9EVE7_9MICO</name>